<evidence type="ECO:0000256" key="1">
    <source>
        <dbReference type="SAM" id="SignalP"/>
    </source>
</evidence>
<dbReference type="SUPFAM" id="SSF53474">
    <property type="entry name" value="alpha/beta-Hydrolases"/>
    <property type="match status" value="1"/>
</dbReference>
<dbReference type="Gene3D" id="3.40.50.1820">
    <property type="entry name" value="alpha/beta hydrolase"/>
    <property type="match status" value="1"/>
</dbReference>
<sequence>MRFSFFILLTTLVFSVFSRAENISLVDKARARQIPTELYYPDNQPLCSREKPCPVVLMSAGYGVGHNDYTFLAETFTRSGYLVVAIGHELPGDPALSVSGNLFETRSENWQRGAATLAFIQKTLKQMLPGYNFDALTLAGHSNGGDISAWLANGWLSKKELGYIKSIITLDHRRVMLPRTKDISVLSVRASDFAADKGVLPSPDEQNLFGSCVVTIANARHNDMSDSGPDWLKQKIQYIVSQYLNKTASCDKLQQV</sequence>
<dbReference type="Proteomes" id="UP001215231">
    <property type="component" value="Chromosome"/>
</dbReference>
<feature type="signal peptide" evidence="1">
    <location>
        <begin position="1"/>
        <end position="20"/>
    </location>
</feature>
<keyword evidence="3" id="KW-1185">Reference proteome</keyword>
<reference evidence="2 3" key="1">
    <citation type="journal article" date="2022" name="Mar. Drugs">
        <title>Bioassay-Guided Fractionation Leads to the Detection of Cholic Acid Generated by the Rare Thalassomonas sp.</title>
        <authorList>
            <person name="Pheiffer F."/>
            <person name="Schneider Y.K."/>
            <person name="Hansen E.H."/>
            <person name="Andersen J.H."/>
            <person name="Isaksson J."/>
            <person name="Busche T."/>
            <person name="R C."/>
            <person name="Kalinowski J."/>
            <person name="Zyl L.V."/>
            <person name="Trindade M."/>
        </authorList>
    </citation>
    <scope>NUCLEOTIDE SEQUENCE [LARGE SCALE GENOMIC DNA]</scope>
    <source>
        <strain evidence="2 3">A5K-61T</strain>
    </source>
</reference>
<evidence type="ECO:0000313" key="3">
    <source>
        <dbReference type="Proteomes" id="UP001215231"/>
    </source>
</evidence>
<organism evidence="2 3">
    <name type="scientific">Thalassomonas haliotis</name>
    <dbReference type="NCBI Taxonomy" id="485448"/>
    <lineage>
        <taxon>Bacteria</taxon>
        <taxon>Pseudomonadati</taxon>
        <taxon>Pseudomonadota</taxon>
        <taxon>Gammaproteobacteria</taxon>
        <taxon>Alteromonadales</taxon>
        <taxon>Colwelliaceae</taxon>
        <taxon>Thalassomonas</taxon>
    </lineage>
</organism>
<proteinExistence type="predicted"/>
<dbReference type="InterPro" id="IPR029058">
    <property type="entry name" value="AB_hydrolase_fold"/>
</dbReference>
<keyword evidence="1" id="KW-0732">Signal</keyword>
<accession>A0ABY7VA22</accession>
<keyword evidence="2" id="KW-0378">Hydrolase</keyword>
<name>A0ABY7VA22_9GAMM</name>
<dbReference type="RefSeq" id="WP_274050201.1">
    <property type="nucleotide sequence ID" value="NZ_CP059693.1"/>
</dbReference>
<dbReference type="GO" id="GO:0016787">
    <property type="term" value="F:hydrolase activity"/>
    <property type="evidence" value="ECO:0007669"/>
    <property type="project" value="UniProtKB-KW"/>
</dbReference>
<gene>
    <name evidence="2" type="ORF">H3N35_18105</name>
</gene>
<dbReference type="EMBL" id="CP059693">
    <property type="protein sequence ID" value="WDE10181.1"/>
    <property type="molecule type" value="Genomic_DNA"/>
</dbReference>
<feature type="chain" id="PRO_5047549015" evidence="1">
    <location>
        <begin position="21"/>
        <end position="256"/>
    </location>
</feature>
<evidence type="ECO:0000313" key="2">
    <source>
        <dbReference type="EMBL" id="WDE10181.1"/>
    </source>
</evidence>
<protein>
    <submittedName>
        <fullName evidence="2">Alpha/beta hydrolase</fullName>
    </submittedName>
</protein>